<dbReference type="AlphaFoldDB" id="A0A427YL21"/>
<feature type="repeat" description="HEAT" evidence="1">
    <location>
        <begin position="392"/>
        <end position="429"/>
    </location>
</feature>
<dbReference type="PANTHER" id="PTHR12984">
    <property type="entry name" value="SCY1-RELATED S/T PROTEIN KINASE-LIKE"/>
    <property type="match status" value="1"/>
</dbReference>
<organism evidence="3 4">
    <name type="scientific">Saitozyma podzolica</name>
    <dbReference type="NCBI Taxonomy" id="1890683"/>
    <lineage>
        <taxon>Eukaryota</taxon>
        <taxon>Fungi</taxon>
        <taxon>Dikarya</taxon>
        <taxon>Basidiomycota</taxon>
        <taxon>Agaricomycotina</taxon>
        <taxon>Tremellomycetes</taxon>
        <taxon>Tremellales</taxon>
        <taxon>Trimorphomycetaceae</taxon>
        <taxon>Saitozyma</taxon>
    </lineage>
</organism>
<dbReference type="InterPro" id="IPR051177">
    <property type="entry name" value="CIK-Related_Protein"/>
</dbReference>
<feature type="region of interest" description="Disordered" evidence="2">
    <location>
        <begin position="716"/>
        <end position="834"/>
    </location>
</feature>
<dbReference type="GO" id="GO:0005737">
    <property type="term" value="C:cytoplasm"/>
    <property type="evidence" value="ECO:0007669"/>
    <property type="project" value="TreeGrafter"/>
</dbReference>
<feature type="region of interest" description="Disordered" evidence="2">
    <location>
        <begin position="586"/>
        <end position="621"/>
    </location>
</feature>
<evidence type="ECO:0000256" key="1">
    <source>
        <dbReference type="PROSITE-ProRule" id="PRU00103"/>
    </source>
</evidence>
<evidence type="ECO:0000256" key="2">
    <source>
        <dbReference type="SAM" id="MobiDB-lite"/>
    </source>
</evidence>
<dbReference type="GO" id="GO:0006409">
    <property type="term" value="P:tRNA export from nucleus"/>
    <property type="evidence" value="ECO:0007669"/>
    <property type="project" value="TreeGrafter"/>
</dbReference>
<reference evidence="3 4" key="1">
    <citation type="submission" date="2018-11" db="EMBL/GenBank/DDBJ databases">
        <title>Genome sequence of Saitozyma podzolica DSM 27192.</title>
        <authorList>
            <person name="Aliyu H."/>
            <person name="Gorte O."/>
            <person name="Ochsenreither K."/>
        </authorList>
    </citation>
    <scope>NUCLEOTIDE SEQUENCE [LARGE SCALE GENOMIC DNA]</scope>
    <source>
        <strain evidence="3 4">DSM 27192</strain>
    </source>
</reference>
<dbReference type="Gene3D" id="3.30.200.20">
    <property type="entry name" value="Phosphorylase Kinase, domain 1"/>
    <property type="match status" value="1"/>
</dbReference>
<dbReference type="Gene3D" id="1.25.10.10">
    <property type="entry name" value="Leucine-rich Repeat Variant"/>
    <property type="match status" value="1"/>
</dbReference>
<dbReference type="InterPro" id="IPR016024">
    <property type="entry name" value="ARM-type_fold"/>
</dbReference>
<evidence type="ECO:0000313" key="3">
    <source>
        <dbReference type="EMBL" id="RSH91770.1"/>
    </source>
</evidence>
<dbReference type="SUPFAM" id="SSF56112">
    <property type="entry name" value="Protein kinase-like (PK-like)"/>
    <property type="match status" value="1"/>
</dbReference>
<dbReference type="PROSITE" id="PS50077">
    <property type="entry name" value="HEAT_REPEAT"/>
    <property type="match status" value="1"/>
</dbReference>
<dbReference type="SUPFAM" id="SSF48371">
    <property type="entry name" value="ARM repeat"/>
    <property type="match status" value="1"/>
</dbReference>
<feature type="region of interest" description="Disordered" evidence="2">
    <location>
        <begin position="632"/>
        <end position="651"/>
    </location>
</feature>
<sequence>MNYLKSITTSVLNSTGVSFPFTIGERIPGIEAGSSIWELREAVKKDDGTPLTLFIFDSTLPPLQPGNKDRKVLLQLARNALKKLRTIRHPDVLKYIDSLETDTHVYIATERVRPLEGVLRDWQTGGALGSSGAAKGKGKENWIGWGVKSIATALAFLNSPPLSLHHSYLLPSTIFVTPAMDTDPAQADTYLLALLLFSLYNPTAPLPSLSSQPTPSSSGAIPRSLFPLWKRMLNPNPRTRLATTAFVSEAASTGFWTENPLTSLVDGLDGFELRSEGEKLSLLRTIKDAASAGSVPSPFLLYRLVPPADYAKLVLEPVVKLYTSPDRGTRMALLDGLAEYADKMDNKMVSEKVWPHLITGFADTVPIIREATVKAVYPLSSKLTDRILNNDLLRLLAKMQTDTEPSIRTNTCILLGRLAPILGPNTKKKVLVPAFARSLRDSFVHARVAGLMAFMATVECFDRDDLAGKVIPNMAFAMVDKEKLVRDQAFKAMNMFMKRIEGMVATMPDTLLAPDADSSRAASPSLGYGPVTTTSATNGTGQAGLVTSATGAAGALAGWAIASLGRQLATPDVHSTMTVPSALAVPDATSPVTSPNLSGDSGRPMSSFATPAGISRGASAGPAAGVRSFGAGGSGSGGSSGSGMKLGGAKKSAGPSSLVAEVIADEWADGDGDAVENAWGTDDLIDVNADADDWAAFESAPVAEIAVPPPQSYYVTPSANGKAPASSSGSFSKPPTQPTTAPAKAPAPAPAATPRASPAPVKLPAPAQTASFDEWAGDDEPAPASGAASPVKKEAAQPSLAGMSKEDKDKEMARRREERKARIAAMKEQKKGKA</sequence>
<dbReference type="InterPro" id="IPR011009">
    <property type="entry name" value="Kinase-like_dom_sf"/>
</dbReference>
<dbReference type="PANTHER" id="PTHR12984:SF3">
    <property type="entry name" value="N-TERMINAL KINASE-LIKE PROTEIN"/>
    <property type="match status" value="1"/>
</dbReference>
<feature type="compositionally biased region" description="Low complexity" evidence="2">
    <location>
        <begin position="515"/>
        <end position="525"/>
    </location>
</feature>
<dbReference type="OrthoDB" id="447103at2759"/>
<gene>
    <name evidence="3" type="ORF">EHS25_009139</name>
</gene>
<evidence type="ECO:0000313" key="4">
    <source>
        <dbReference type="Proteomes" id="UP000279259"/>
    </source>
</evidence>
<feature type="region of interest" description="Disordered" evidence="2">
    <location>
        <begin position="515"/>
        <end position="534"/>
    </location>
</feature>
<comment type="caution">
    <text evidence="3">The sequence shown here is derived from an EMBL/GenBank/DDBJ whole genome shotgun (WGS) entry which is preliminary data.</text>
</comment>
<protein>
    <recommendedName>
        <fullName evidence="5">Protein kinase domain-containing protein</fullName>
    </recommendedName>
</protein>
<dbReference type="Proteomes" id="UP000279259">
    <property type="component" value="Unassembled WGS sequence"/>
</dbReference>
<dbReference type="InterPro" id="IPR011989">
    <property type="entry name" value="ARM-like"/>
</dbReference>
<dbReference type="EMBL" id="RSCD01000007">
    <property type="protein sequence ID" value="RSH91770.1"/>
    <property type="molecule type" value="Genomic_DNA"/>
</dbReference>
<feature type="compositionally biased region" description="Gly residues" evidence="2">
    <location>
        <begin position="632"/>
        <end position="646"/>
    </location>
</feature>
<dbReference type="STRING" id="1890683.A0A427YL21"/>
<feature type="compositionally biased region" description="Polar residues" evidence="2">
    <location>
        <begin position="716"/>
        <end position="733"/>
    </location>
</feature>
<feature type="compositionally biased region" description="Polar residues" evidence="2">
    <location>
        <begin position="590"/>
        <end position="599"/>
    </location>
</feature>
<keyword evidence="4" id="KW-1185">Reference proteome</keyword>
<accession>A0A427YL21</accession>
<evidence type="ECO:0008006" key="5">
    <source>
        <dbReference type="Google" id="ProtNLM"/>
    </source>
</evidence>
<feature type="compositionally biased region" description="Basic and acidic residues" evidence="2">
    <location>
        <begin position="804"/>
        <end position="834"/>
    </location>
</feature>
<dbReference type="InterPro" id="IPR021133">
    <property type="entry name" value="HEAT_type_2"/>
</dbReference>
<name>A0A427YL21_9TREE</name>
<proteinExistence type="predicted"/>